<feature type="domain" description="4Fe-4S Wbl-type" evidence="12">
    <location>
        <begin position="11"/>
        <end position="74"/>
    </location>
</feature>
<dbReference type="InterPro" id="IPR003482">
    <property type="entry name" value="Whib"/>
</dbReference>
<dbReference type="GO" id="GO:0005737">
    <property type="term" value="C:cytoplasm"/>
    <property type="evidence" value="ECO:0007669"/>
    <property type="project" value="UniProtKB-SubCell"/>
</dbReference>
<dbReference type="GO" id="GO:0045892">
    <property type="term" value="P:negative regulation of DNA-templated transcription"/>
    <property type="evidence" value="ECO:0007669"/>
    <property type="project" value="TreeGrafter"/>
</dbReference>
<sequence>MSRYDWMADARCAQTDPGLWHSDDGANYTEAKRICARCPVRAQCAAHTARLDLEVTAHDKHGLWAGQTKSQREAGRANAEREERTAAILRLLKRGGMEPEEIAALVGCSPRTVWRVQKAHREQMGRAA</sequence>
<keyword evidence="6" id="KW-0408">Iron</keyword>
<evidence type="ECO:0000256" key="9">
    <source>
        <dbReference type="ARBA" id="ARBA00023125"/>
    </source>
</evidence>
<evidence type="ECO:0000256" key="7">
    <source>
        <dbReference type="ARBA" id="ARBA00023014"/>
    </source>
</evidence>
<keyword evidence="4" id="KW-0004">4Fe-4S</keyword>
<dbReference type="Proteomes" id="UP000502504">
    <property type="component" value="Chromosome"/>
</dbReference>
<accession>A0AAE6YDC1</accession>
<evidence type="ECO:0000256" key="8">
    <source>
        <dbReference type="ARBA" id="ARBA00023015"/>
    </source>
</evidence>
<name>A0AAE6YDC1_STRAT</name>
<comment type="similarity">
    <text evidence="3">Belongs to the WhiB family.</text>
</comment>
<dbReference type="PANTHER" id="PTHR38839">
    <property type="entry name" value="TRANSCRIPTIONAL REGULATOR WHID-RELATED"/>
    <property type="match status" value="1"/>
</dbReference>
<dbReference type="GO" id="GO:0047134">
    <property type="term" value="F:protein-disulfide reductase [NAD(P)H] activity"/>
    <property type="evidence" value="ECO:0007669"/>
    <property type="project" value="TreeGrafter"/>
</dbReference>
<evidence type="ECO:0000256" key="2">
    <source>
        <dbReference type="ARBA" id="ARBA00004496"/>
    </source>
</evidence>
<dbReference type="EMBL" id="CP050692">
    <property type="protein sequence ID" value="QIT47591.1"/>
    <property type="molecule type" value="Genomic_DNA"/>
</dbReference>
<evidence type="ECO:0000259" key="12">
    <source>
        <dbReference type="PROSITE" id="PS51674"/>
    </source>
</evidence>
<keyword evidence="8" id="KW-0805">Transcription regulation</keyword>
<evidence type="ECO:0000256" key="11">
    <source>
        <dbReference type="ARBA" id="ARBA00023163"/>
    </source>
</evidence>
<dbReference type="PROSITE" id="PS51674">
    <property type="entry name" value="4FE4S_WBL"/>
    <property type="match status" value="1"/>
</dbReference>
<comment type="subcellular location">
    <subcellularLocation>
        <location evidence="2">Cytoplasm</location>
    </subcellularLocation>
</comment>
<evidence type="ECO:0000256" key="5">
    <source>
        <dbReference type="ARBA" id="ARBA00022723"/>
    </source>
</evidence>
<comment type="cofactor">
    <cofactor evidence="1">
        <name>[4Fe-4S] cluster</name>
        <dbReference type="ChEBI" id="CHEBI:49883"/>
    </cofactor>
</comment>
<proteinExistence type="inferred from homology"/>
<keyword evidence="7" id="KW-0411">Iron-sulfur</keyword>
<evidence type="ECO:0000256" key="6">
    <source>
        <dbReference type="ARBA" id="ARBA00023004"/>
    </source>
</evidence>
<dbReference type="InterPro" id="IPR034768">
    <property type="entry name" value="4FE4S_WBL"/>
</dbReference>
<organism evidence="13 14">
    <name type="scientific">Streptomyces antibioticus</name>
    <dbReference type="NCBI Taxonomy" id="1890"/>
    <lineage>
        <taxon>Bacteria</taxon>
        <taxon>Bacillati</taxon>
        <taxon>Actinomycetota</taxon>
        <taxon>Actinomycetes</taxon>
        <taxon>Kitasatosporales</taxon>
        <taxon>Streptomycetaceae</taxon>
        <taxon>Streptomyces</taxon>
    </lineage>
</organism>
<reference evidence="13 14" key="1">
    <citation type="submission" date="2020-03" db="EMBL/GenBank/DDBJ databases">
        <title>Is there a link between lipid content and antibiotic production in Streptomyces?</title>
        <authorList>
            <person name="David M."/>
            <person name="Lejeune C."/>
            <person name="Abreu S."/>
            <person name="Thibessard A."/>
            <person name="Leblond P."/>
            <person name="Chaminade P."/>
            <person name="Virolle M.-J."/>
        </authorList>
    </citation>
    <scope>NUCLEOTIDE SEQUENCE [LARGE SCALE GENOMIC DNA]</scope>
    <source>
        <strain evidence="13 14">DSM 41481</strain>
    </source>
</reference>
<keyword evidence="5" id="KW-0479">Metal-binding</keyword>
<keyword evidence="10" id="KW-1015">Disulfide bond</keyword>
<keyword evidence="9" id="KW-0238">DNA-binding</keyword>
<keyword evidence="11" id="KW-0804">Transcription</keyword>
<dbReference type="GO" id="GO:0051539">
    <property type="term" value="F:4 iron, 4 sulfur cluster binding"/>
    <property type="evidence" value="ECO:0007669"/>
    <property type="project" value="UniProtKB-KW"/>
</dbReference>
<evidence type="ECO:0000313" key="14">
    <source>
        <dbReference type="Proteomes" id="UP000502504"/>
    </source>
</evidence>
<evidence type="ECO:0000313" key="13">
    <source>
        <dbReference type="EMBL" id="QIT47591.1"/>
    </source>
</evidence>
<gene>
    <name evidence="13" type="ORF">HCX60_32040</name>
</gene>
<dbReference type="Pfam" id="PF13384">
    <property type="entry name" value="HTH_23"/>
    <property type="match status" value="1"/>
</dbReference>
<dbReference type="AlphaFoldDB" id="A0AAE6YDC1"/>
<protein>
    <recommendedName>
        <fullName evidence="12">4Fe-4S Wbl-type domain-containing protein</fullName>
    </recommendedName>
</protein>
<evidence type="ECO:0000256" key="3">
    <source>
        <dbReference type="ARBA" id="ARBA00006597"/>
    </source>
</evidence>
<dbReference type="GO" id="GO:0046872">
    <property type="term" value="F:metal ion binding"/>
    <property type="evidence" value="ECO:0007669"/>
    <property type="project" value="UniProtKB-KW"/>
</dbReference>
<evidence type="ECO:0000256" key="10">
    <source>
        <dbReference type="ARBA" id="ARBA00023157"/>
    </source>
</evidence>
<dbReference type="Pfam" id="PF02467">
    <property type="entry name" value="Whib"/>
    <property type="match status" value="1"/>
</dbReference>
<evidence type="ECO:0000256" key="4">
    <source>
        <dbReference type="ARBA" id="ARBA00022485"/>
    </source>
</evidence>
<evidence type="ECO:0000256" key="1">
    <source>
        <dbReference type="ARBA" id="ARBA00001966"/>
    </source>
</evidence>
<dbReference type="GO" id="GO:0003677">
    <property type="term" value="F:DNA binding"/>
    <property type="evidence" value="ECO:0007669"/>
    <property type="project" value="UniProtKB-KW"/>
</dbReference>
<dbReference type="GO" id="GO:0045454">
    <property type="term" value="P:cell redox homeostasis"/>
    <property type="evidence" value="ECO:0007669"/>
    <property type="project" value="TreeGrafter"/>
</dbReference>
<dbReference type="RefSeq" id="WP_107419191.1">
    <property type="nucleotide sequence ID" value="NZ_CM007717.1"/>
</dbReference>